<name>A0A813DS24_POLGL</name>
<feature type="non-terminal residue" evidence="7">
    <location>
        <position position="1"/>
    </location>
</feature>
<dbReference type="InterPro" id="IPR004853">
    <property type="entry name" value="Sugar_P_trans_dom"/>
</dbReference>
<comment type="subcellular location">
    <subcellularLocation>
        <location evidence="1">Membrane</location>
        <topology evidence="1">Multi-pass membrane protein</topology>
    </subcellularLocation>
</comment>
<proteinExistence type="predicted"/>
<reference evidence="7" key="1">
    <citation type="submission" date="2021-02" db="EMBL/GenBank/DDBJ databases">
        <authorList>
            <person name="Dougan E. K."/>
            <person name="Rhodes N."/>
            <person name="Thang M."/>
            <person name="Chan C."/>
        </authorList>
    </citation>
    <scope>NUCLEOTIDE SEQUENCE</scope>
</reference>
<sequence>VAMIPLCGGALLSSMEEVNFSWAGFSLSVMAMLLRALRSVLQGRLLVEDRVDSVTLCYYMAPFNLMLFAFASAVLEGLGPQRALASIVTGGWEENSDKTSSQQDYKLVLALTFSAFLACCFNVASYLTIRYLSVIGSAVIQNGKTPATILLSVLIFGNAITPVQILGFGITFFGVLLHGQKGKLEVSASK</sequence>
<protein>
    <recommendedName>
        <fullName evidence="6">Sugar phosphate transporter domain-containing protein</fullName>
    </recommendedName>
</protein>
<keyword evidence="2 5" id="KW-0812">Transmembrane</keyword>
<dbReference type="Pfam" id="PF03151">
    <property type="entry name" value="TPT"/>
    <property type="match status" value="1"/>
</dbReference>
<dbReference type="SUPFAM" id="SSF103481">
    <property type="entry name" value="Multidrug resistance efflux transporter EmrE"/>
    <property type="match status" value="1"/>
</dbReference>
<evidence type="ECO:0000256" key="2">
    <source>
        <dbReference type="ARBA" id="ARBA00022692"/>
    </source>
</evidence>
<dbReference type="PANTHER" id="PTHR11132">
    <property type="entry name" value="SOLUTE CARRIER FAMILY 35"/>
    <property type="match status" value="1"/>
</dbReference>
<evidence type="ECO:0000256" key="3">
    <source>
        <dbReference type="ARBA" id="ARBA00022989"/>
    </source>
</evidence>
<evidence type="ECO:0000313" key="8">
    <source>
        <dbReference type="Proteomes" id="UP000654075"/>
    </source>
</evidence>
<dbReference type="OMA" id="HINILYF"/>
<keyword evidence="3 5" id="KW-1133">Transmembrane helix</keyword>
<gene>
    <name evidence="7" type="ORF">PGLA1383_LOCUS8103</name>
</gene>
<feature type="transmembrane region" description="Helical" evidence="5">
    <location>
        <begin position="149"/>
        <end position="177"/>
    </location>
</feature>
<evidence type="ECO:0000256" key="5">
    <source>
        <dbReference type="SAM" id="Phobius"/>
    </source>
</evidence>
<comment type="caution">
    <text evidence="7">The sequence shown here is derived from an EMBL/GenBank/DDBJ whole genome shotgun (WGS) entry which is preliminary data.</text>
</comment>
<accession>A0A813DS24</accession>
<evidence type="ECO:0000259" key="6">
    <source>
        <dbReference type="Pfam" id="PF03151"/>
    </source>
</evidence>
<dbReference type="InterPro" id="IPR050186">
    <property type="entry name" value="TPT_transporter"/>
</dbReference>
<feature type="transmembrane region" description="Helical" evidence="5">
    <location>
        <begin position="107"/>
        <end position="129"/>
    </location>
</feature>
<keyword evidence="8" id="KW-1185">Reference proteome</keyword>
<dbReference type="InterPro" id="IPR037185">
    <property type="entry name" value="EmrE-like"/>
</dbReference>
<evidence type="ECO:0000313" key="7">
    <source>
        <dbReference type="EMBL" id="CAE8589337.1"/>
    </source>
</evidence>
<dbReference type="GO" id="GO:0016020">
    <property type="term" value="C:membrane"/>
    <property type="evidence" value="ECO:0007669"/>
    <property type="project" value="UniProtKB-SubCell"/>
</dbReference>
<evidence type="ECO:0000256" key="4">
    <source>
        <dbReference type="ARBA" id="ARBA00023136"/>
    </source>
</evidence>
<evidence type="ECO:0000256" key="1">
    <source>
        <dbReference type="ARBA" id="ARBA00004141"/>
    </source>
</evidence>
<dbReference type="Proteomes" id="UP000654075">
    <property type="component" value="Unassembled WGS sequence"/>
</dbReference>
<organism evidence="7 8">
    <name type="scientific">Polarella glacialis</name>
    <name type="common">Dinoflagellate</name>
    <dbReference type="NCBI Taxonomy" id="89957"/>
    <lineage>
        <taxon>Eukaryota</taxon>
        <taxon>Sar</taxon>
        <taxon>Alveolata</taxon>
        <taxon>Dinophyceae</taxon>
        <taxon>Suessiales</taxon>
        <taxon>Suessiaceae</taxon>
        <taxon>Polarella</taxon>
    </lineage>
</organism>
<dbReference type="OrthoDB" id="10261634at2759"/>
<dbReference type="AlphaFoldDB" id="A0A813DS24"/>
<feature type="transmembrane region" description="Helical" evidence="5">
    <location>
        <begin position="20"/>
        <end position="37"/>
    </location>
</feature>
<feature type="domain" description="Sugar phosphate transporter" evidence="6">
    <location>
        <begin position="1"/>
        <end position="178"/>
    </location>
</feature>
<keyword evidence="4 5" id="KW-0472">Membrane</keyword>
<feature type="transmembrane region" description="Helical" evidence="5">
    <location>
        <begin position="57"/>
        <end position="75"/>
    </location>
</feature>
<dbReference type="EMBL" id="CAJNNV010003625">
    <property type="protein sequence ID" value="CAE8589337.1"/>
    <property type="molecule type" value="Genomic_DNA"/>
</dbReference>